<comment type="caution">
    <text evidence="1">The sequence shown here is derived from an EMBL/GenBank/DDBJ whole genome shotgun (WGS) entry which is preliminary data.</text>
</comment>
<reference evidence="1 2" key="1">
    <citation type="submission" date="2019-03" db="EMBL/GenBank/DDBJ databases">
        <title>Single cell metagenomics reveals metabolic interactions within the superorganism composed of flagellate Streblomastix strix and complex community of Bacteroidetes bacteria on its surface.</title>
        <authorList>
            <person name="Treitli S.C."/>
            <person name="Kolisko M."/>
            <person name="Husnik F."/>
            <person name="Keeling P."/>
            <person name="Hampl V."/>
        </authorList>
    </citation>
    <scope>NUCLEOTIDE SEQUENCE [LARGE SCALE GENOMIC DNA]</scope>
    <source>
        <strain evidence="1">ST1C</strain>
    </source>
</reference>
<dbReference type="EMBL" id="SNRW01000339">
    <property type="protein sequence ID" value="KAA6401755.1"/>
    <property type="molecule type" value="Genomic_DNA"/>
</dbReference>
<proteinExistence type="predicted"/>
<sequence>MICRKRSKNDLEDEIAAENQQLSKDLAEKLTDEWQPAVRVIQISLQTRLEIKQRTYLDLPRAQYRVAKKRLQKEDFGRTERNTSVPINGDT</sequence>
<evidence type="ECO:0000313" key="1">
    <source>
        <dbReference type="EMBL" id="KAA6401755.1"/>
    </source>
</evidence>
<gene>
    <name evidence="1" type="ORF">EZS28_002727</name>
</gene>
<evidence type="ECO:0000313" key="2">
    <source>
        <dbReference type="Proteomes" id="UP000324800"/>
    </source>
</evidence>
<dbReference type="Proteomes" id="UP000324800">
    <property type="component" value="Unassembled WGS sequence"/>
</dbReference>
<protein>
    <submittedName>
        <fullName evidence="1">Uncharacterized protein</fullName>
    </submittedName>
</protein>
<accession>A0A5J4X527</accession>
<dbReference type="AlphaFoldDB" id="A0A5J4X527"/>
<name>A0A5J4X527_9EUKA</name>
<organism evidence="1 2">
    <name type="scientific">Streblomastix strix</name>
    <dbReference type="NCBI Taxonomy" id="222440"/>
    <lineage>
        <taxon>Eukaryota</taxon>
        <taxon>Metamonada</taxon>
        <taxon>Preaxostyla</taxon>
        <taxon>Oxymonadida</taxon>
        <taxon>Streblomastigidae</taxon>
        <taxon>Streblomastix</taxon>
    </lineage>
</organism>